<feature type="compositionally biased region" description="Basic and acidic residues" evidence="1">
    <location>
        <begin position="1"/>
        <end position="56"/>
    </location>
</feature>
<comment type="caution">
    <text evidence="2">The sequence shown here is derived from an EMBL/GenBank/DDBJ whole genome shotgun (WGS) entry which is preliminary data.</text>
</comment>
<gene>
    <name evidence="2" type="ORF">AB6713_18405</name>
</gene>
<sequence length="65" mass="7310">MTAEKDREKDKSVPAGRDDDKSGYAERVPRDRDDARNVGKRKPDEPDEGGLERDPENDPDPANDD</sequence>
<evidence type="ECO:0000256" key="1">
    <source>
        <dbReference type="SAM" id="MobiDB-lite"/>
    </source>
</evidence>
<organism evidence="2 3">
    <name type="scientific">Luteimonas salinilitoris</name>
    <dbReference type="NCBI Taxonomy" id="3237697"/>
    <lineage>
        <taxon>Bacteria</taxon>
        <taxon>Pseudomonadati</taxon>
        <taxon>Pseudomonadota</taxon>
        <taxon>Gammaproteobacteria</taxon>
        <taxon>Lysobacterales</taxon>
        <taxon>Lysobacteraceae</taxon>
        <taxon>Luteimonas</taxon>
    </lineage>
</organism>
<evidence type="ECO:0000313" key="2">
    <source>
        <dbReference type="EMBL" id="MEZ0476569.1"/>
    </source>
</evidence>
<protein>
    <submittedName>
        <fullName evidence="2">Uncharacterized protein</fullName>
    </submittedName>
</protein>
<dbReference type="Proteomes" id="UP001566331">
    <property type="component" value="Unassembled WGS sequence"/>
</dbReference>
<accession>A0ABV4HYX5</accession>
<dbReference type="RefSeq" id="WP_370564836.1">
    <property type="nucleotide sequence ID" value="NZ_JBFWIB010000010.1"/>
</dbReference>
<proteinExistence type="predicted"/>
<keyword evidence="3" id="KW-1185">Reference proteome</keyword>
<evidence type="ECO:0000313" key="3">
    <source>
        <dbReference type="Proteomes" id="UP001566331"/>
    </source>
</evidence>
<reference evidence="2 3" key="1">
    <citation type="submission" date="2024-07" db="EMBL/GenBank/DDBJ databases">
        <title>Luteimonas salilacus sp. nov., isolated from the shore soil of Salt Lake in Tibet of China.</title>
        <authorList>
            <person name="Zhang X."/>
            <person name="Li A."/>
        </authorList>
    </citation>
    <scope>NUCLEOTIDE SEQUENCE [LARGE SCALE GENOMIC DNA]</scope>
    <source>
        <strain evidence="2 3">B3-2-R+30</strain>
    </source>
</reference>
<name>A0ABV4HYX5_9GAMM</name>
<dbReference type="EMBL" id="JBFWIC010000040">
    <property type="protein sequence ID" value="MEZ0476569.1"/>
    <property type="molecule type" value="Genomic_DNA"/>
</dbReference>
<feature type="region of interest" description="Disordered" evidence="1">
    <location>
        <begin position="1"/>
        <end position="65"/>
    </location>
</feature>